<name>A0A9X2D315_9GAMM</name>
<evidence type="ECO:0000313" key="2">
    <source>
        <dbReference type="Proteomes" id="UP001139721"/>
    </source>
</evidence>
<protein>
    <submittedName>
        <fullName evidence="1">Uncharacterized protein</fullName>
    </submittedName>
</protein>
<proteinExistence type="predicted"/>
<accession>A0A9X2D315</accession>
<organism evidence="1 2">
    <name type="scientific">Legionella maioricensis</name>
    <dbReference type="NCBI Taxonomy" id="2896528"/>
    <lineage>
        <taxon>Bacteria</taxon>
        <taxon>Pseudomonadati</taxon>
        <taxon>Pseudomonadota</taxon>
        <taxon>Gammaproteobacteria</taxon>
        <taxon>Legionellales</taxon>
        <taxon>Legionellaceae</taxon>
        <taxon>Legionella</taxon>
    </lineage>
</organism>
<gene>
    <name evidence="1" type="ORF">LOX96_16890</name>
</gene>
<dbReference type="Proteomes" id="UP001139721">
    <property type="component" value="Unassembled WGS sequence"/>
</dbReference>
<evidence type="ECO:0000313" key="1">
    <source>
        <dbReference type="EMBL" id="MCL9685780.1"/>
    </source>
</evidence>
<keyword evidence="2" id="KW-1185">Reference proteome</keyword>
<reference evidence="1" key="1">
    <citation type="submission" date="2021-11" db="EMBL/GenBank/DDBJ databases">
        <title>Legionella maioricencis sp. nov., a new species isolated from hot water samples in Mallorca.</title>
        <authorList>
            <person name="Crespi S."/>
            <person name="Drasar V."/>
            <person name="Salva-Serra F."/>
            <person name="Jaen-Luchoro D."/>
            <person name="Pineiro-Iglesias B."/>
            <person name="Aliaga F."/>
            <person name="Fernandez-Juarez V."/>
            <person name="Coll G."/>
            <person name="Moore E.R.B."/>
            <person name="Bennasar-Figueras A."/>
        </authorList>
    </citation>
    <scope>NUCLEOTIDE SEQUENCE</scope>
    <source>
        <strain evidence="1">HCPI-6</strain>
    </source>
</reference>
<comment type="caution">
    <text evidence="1">The sequence shown here is derived from an EMBL/GenBank/DDBJ whole genome shotgun (WGS) entry which is preliminary data.</text>
</comment>
<sequence length="63" mass="7821">MKYISEFREILDKELSWQKSRIDCFAQMLLALFMVRSDALIESRYKRVNDFFQAFTYFFQNQY</sequence>
<dbReference type="AlphaFoldDB" id="A0A9X2D315"/>
<dbReference type="RefSeq" id="WP_250424647.1">
    <property type="nucleotide sequence ID" value="NZ_JAJKBJ010000039.1"/>
</dbReference>
<dbReference type="EMBL" id="JAJKBJ010000039">
    <property type="protein sequence ID" value="MCL9685780.1"/>
    <property type="molecule type" value="Genomic_DNA"/>
</dbReference>